<gene>
    <name evidence="2" type="ORF">SAMN05518846_117113</name>
</gene>
<evidence type="ECO:0000259" key="1">
    <source>
        <dbReference type="Pfam" id="PF13280"/>
    </source>
</evidence>
<accession>A0A1I4BID2</accession>
<dbReference type="Proteomes" id="UP000198915">
    <property type="component" value="Unassembled WGS sequence"/>
</dbReference>
<organism evidence="2 3">
    <name type="scientific">Brevibacillus centrosporus</name>
    <dbReference type="NCBI Taxonomy" id="54910"/>
    <lineage>
        <taxon>Bacteria</taxon>
        <taxon>Bacillati</taxon>
        <taxon>Bacillota</taxon>
        <taxon>Bacilli</taxon>
        <taxon>Bacillales</taxon>
        <taxon>Paenibacillaceae</taxon>
        <taxon>Brevibacillus</taxon>
    </lineage>
</organism>
<dbReference type="EMBL" id="FORT01000017">
    <property type="protein sequence ID" value="SFK67676.1"/>
    <property type="molecule type" value="Genomic_DNA"/>
</dbReference>
<evidence type="ECO:0000313" key="3">
    <source>
        <dbReference type="Proteomes" id="UP000198915"/>
    </source>
</evidence>
<dbReference type="STRING" id="1884381.SAMN05518846_117113"/>
<proteinExistence type="predicted"/>
<evidence type="ECO:0000313" key="2">
    <source>
        <dbReference type="EMBL" id="SFK67676.1"/>
    </source>
</evidence>
<dbReference type="AlphaFoldDB" id="A0A1I4BID2"/>
<reference evidence="3" key="1">
    <citation type="submission" date="2016-10" db="EMBL/GenBank/DDBJ databases">
        <authorList>
            <person name="Varghese N."/>
            <person name="Submissions S."/>
        </authorList>
    </citation>
    <scope>NUCLEOTIDE SEQUENCE [LARGE SCALE GENOMIC DNA]</scope>
    <source>
        <strain evidence="3">OK042</strain>
    </source>
</reference>
<dbReference type="RefSeq" id="WP_092274641.1">
    <property type="nucleotide sequence ID" value="NZ_BJOE01000031.1"/>
</dbReference>
<sequence>MIRELNKYWRRQQIIEMIYLDKNGETSRRVVRILELDAMGQRMKAYCYARNAYRVFAVANILAVAPAEDLTAG</sequence>
<protein>
    <recommendedName>
        <fullName evidence="1">WYL domain-containing protein</fullName>
    </recommendedName>
</protein>
<feature type="domain" description="WYL" evidence="1">
    <location>
        <begin position="2"/>
        <end position="65"/>
    </location>
</feature>
<keyword evidence="3" id="KW-1185">Reference proteome</keyword>
<dbReference type="InterPro" id="IPR026881">
    <property type="entry name" value="WYL_dom"/>
</dbReference>
<name>A0A1I4BID2_9BACL</name>
<dbReference type="Pfam" id="PF13280">
    <property type="entry name" value="WYL"/>
    <property type="match status" value="1"/>
</dbReference>